<evidence type="ECO:0000256" key="1">
    <source>
        <dbReference type="SAM" id="Phobius"/>
    </source>
</evidence>
<protein>
    <submittedName>
        <fullName evidence="2">Uncharacterized protein</fullName>
    </submittedName>
</protein>
<evidence type="ECO:0000313" key="2">
    <source>
        <dbReference type="EMBL" id="TYC50663.1"/>
    </source>
</evidence>
<name>A0A6C2CBG5_9LACO</name>
<organism evidence="2 3">
    <name type="scientific">Weissella muntiaci</name>
    <dbReference type="NCBI Taxonomy" id="2508881"/>
    <lineage>
        <taxon>Bacteria</taxon>
        <taxon>Bacillati</taxon>
        <taxon>Bacillota</taxon>
        <taxon>Bacilli</taxon>
        <taxon>Lactobacillales</taxon>
        <taxon>Lactobacillaceae</taxon>
        <taxon>Weissella</taxon>
    </lineage>
</organism>
<dbReference type="AlphaFoldDB" id="A0A6C2CBG5"/>
<gene>
    <name evidence="2" type="ORF">ESZ50_01635</name>
</gene>
<evidence type="ECO:0000313" key="3">
    <source>
        <dbReference type="Proteomes" id="UP000371977"/>
    </source>
</evidence>
<keyword evidence="1" id="KW-1133">Transmembrane helix</keyword>
<dbReference type="OrthoDB" id="9994494at2"/>
<reference evidence="2 3" key="1">
    <citation type="submission" date="2019-01" db="EMBL/GenBank/DDBJ databases">
        <title>Weissella sp. nov., a novel lactic acid bacterium isolated from animal feces.</title>
        <authorList>
            <person name="Wang L.-T."/>
        </authorList>
    </citation>
    <scope>NUCLEOTIDE SEQUENCE [LARGE SCALE GENOMIC DNA]</scope>
    <source>
        <strain evidence="2 3">8H-2</strain>
    </source>
</reference>
<keyword evidence="1" id="KW-0812">Transmembrane</keyword>
<dbReference type="Proteomes" id="UP000371977">
    <property type="component" value="Unassembled WGS sequence"/>
</dbReference>
<feature type="transmembrane region" description="Helical" evidence="1">
    <location>
        <begin position="34"/>
        <end position="59"/>
    </location>
</feature>
<dbReference type="EMBL" id="SDGZ01000006">
    <property type="protein sequence ID" value="TYC50663.1"/>
    <property type="molecule type" value="Genomic_DNA"/>
</dbReference>
<keyword evidence="1" id="KW-0472">Membrane</keyword>
<accession>A0A6C2CBG5</accession>
<proteinExistence type="predicted"/>
<sequence length="65" mass="7811">MKKKELDQKVDAQFDYEQRRRKYRKNKPASKWTYIRPTLFAVLMVVTAFGLLSSIFALLKVLFFH</sequence>
<dbReference type="RefSeq" id="WP_148621863.1">
    <property type="nucleotide sequence ID" value="NZ_SDGZ01000006.1"/>
</dbReference>
<keyword evidence="3" id="KW-1185">Reference proteome</keyword>
<comment type="caution">
    <text evidence="2">The sequence shown here is derived from an EMBL/GenBank/DDBJ whole genome shotgun (WGS) entry which is preliminary data.</text>
</comment>